<protein>
    <submittedName>
        <fullName evidence="12">Outer membrane receptor protein involved in Fe transport</fullName>
    </submittedName>
</protein>
<dbReference type="PANTHER" id="PTHR30069:SF29">
    <property type="entry name" value="HEMOGLOBIN AND HEMOGLOBIN-HAPTOGLOBIN-BINDING PROTEIN 1-RELATED"/>
    <property type="match status" value="1"/>
</dbReference>
<dbReference type="Gene3D" id="2.170.130.10">
    <property type="entry name" value="TonB-dependent receptor, plug domain"/>
    <property type="match status" value="1"/>
</dbReference>
<dbReference type="Pfam" id="PF13620">
    <property type="entry name" value="CarboxypepD_reg"/>
    <property type="match status" value="1"/>
</dbReference>
<evidence type="ECO:0000313" key="12">
    <source>
        <dbReference type="EMBL" id="PTN07678.1"/>
    </source>
</evidence>
<dbReference type="GO" id="GO:0044718">
    <property type="term" value="P:siderophore transmembrane transport"/>
    <property type="evidence" value="ECO:0007669"/>
    <property type="project" value="TreeGrafter"/>
</dbReference>
<evidence type="ECO:0000256" key="8">
    <source>
        <dbReference type="PROSITE-ProRule" id="PRU01360"/>
    </source>
</evidence>
<dbReference type="PANTHER" id="PTHR30069">
    <property type="entry name" value="TONB-DEPENDENT OUTER MEMBRANE RECEPTOR"/>
    <property type="match status" value="1"/>
</dbReference>
<evidence type="ECO:0000256" key="5">
    <source>
        <dbReference type="ARBA" id="ARBA00022729"/>
    </source>
</evidence>
<accession>A0A2T5BZH6</accession>
<feature type="signal peptide" evidence="9">
    <location>
        <begin position="1"/>
        <end position="25"/>
    </location>
</feature>
<keyword evidence="5 9" id="KW-0732">Signal</keyword>
<evidence type="ECO:0000256" key="7">
    <source>
        <dbReference type="ARBA" id="ARBA00023237"/>
    </source>
</evidence>
<dbReference type="InterPro" id="IPR039426">
    <property type="entry name" value="TonB-dep_rcpt-like"/>
</dbReference>
<comment type="subcellular location">
    <subcellularLocation>
        <location evidence="1 8">Cell outer membrane</location>
        <topology evidence="1 8">Multi-pass membrane protein</topology>
    </subcellularLocation>
</comment>
<keyword evidence="3 8" id="KW-1134">Transmembrane beta strand</keyword>
<dbReference type="EMBL" id="QAAD01000014">
    <property type="protein sequence ID" value="PTN07678.1"/>
    <property type="molecule type" value="Genomic_DNA"/>
</dbReference>
<evidence type="ECO:0000259" key="11">
    <source>
        <dbReference type="Pfam" id="PF14905"/>
    </source>
</evidence>
<evidence type="ECO:0000256" key="9">
    <source>
        <dbReference type="SAM" id="SignalP"/>
    </source>
</evidence>
<comment type="caution">
    <text evidence="12">The sequence shown here is derived from an EMBL/GenBank/DDBJ whole genome shotgun (WGS) entry which is preliminary data.</text>
</comment>
<keyword evidence="4 8" id="KW-0812">Transmembrane</keyword>
<keyword evidence="7 8" id="KW-0998">Cell outer membrane</keyword>
<evidence type="ECO:0000256" key="2">
    <source>
        <dbReference type="ARBA" id="ARBA00022448"/>
    </source>
</evidence>
<sequence>MYAKKFLIMLFIAGGLFGINLPARADEPIKTTLSDPALKSVIKGKIIEKDSKAPMEYANISIYKTADSSLVTGGITNQNGEFSIGKLDNGSYYVEANFIGFNKTRIKNISINNNHSSIDLGTIPLEASHQELGSVEVVAERPRVEYKVDKKVINVEQDINATGGTAVDVLENTPSVQVDIEGNVTLRGSSSFTVFIDGRPSALTGSDALQQIPASALQNIEIITNPSAKYDPDGMAGIINLVTKKNALTGFDGIVNVSGSTNESRSLDFTVNHKNEKRQFTLGFDTNNRKFNGDHESSRETYYDDRTEYLDTDGDREFNRHGYRFKGGLDLYLTDKTTLGFTANAGTHNRDNNSSVNNYYRTAINNPAGLTEKYTHEFDDSKSKNNFVDASINFLHKYNEDATHKLEGMIYFRNRTGDDVDYQSEVVTDPNYAWGDDPLYDLRVRTSEGEDSQDYRAKLDYTRPLGETGKLEAGFQSRMRRETEDYLFENYEDGSWINDPNYSSKMDFQRDIHAIYSTYSNKIDKLELMAGLRGEYTKREIKHIGENTENYKIDRFDWFPSVHASYDLLTNTQLMASYSRRINRPRGWNLDPFETFMNQTTLRKGNPGLKPEYTNSYDMSLMQRFGTSFISLDAFHRKTTDVISRITEVRDDGMYVLTSANVSQDKSTGAELMLNLNLTKWLLLNSSVSVYNYQLQGEVLGEYINRSSTNTDGRVNATFKFSTTSRMQITGMYRGPSVSTQGDREGSFYSNISYRQEFMNRKLTATLSVNDILGSGGWEGTNNGSNFNSRFKFKHEPRVVQLSLSFKLNNYKTDRKGNGDETNEMEFEGGAF</sequence>
<dbReference type="Gene3D" id="2.60.40.1120">
    <property type="entry name" value="Carboxypeptidase-like, regulatory domain"/>
    <property type="match status" value="1"/>
</dbReference>
<dbReference type="InterPro" id="IPR036942">
    <property type="entry name" value="Beta-barrel_TonB_sf"/>
</dbReference>
<feature type="chain" id="PRO_5015500132" evidence="9">
    <location>
        <begin position="26"/>
        <end position="832"/>
    </location>
</feature>
<evidence type="ECO:0000256" key="3">
    <source>
        <dbReference type="ARBA" id="ARBA00022452"/>
    </source>
</evidence>
<dbReference type="InterPro" id="IPR012910">
    <property type="entry name" value="Plug_dom"/>
</dbReference>
<dbReference type="GO" id="GO:0015344">
    <property type="term" value="F:siderophore uptake transmembrane transporter activity"/>
    <property type="evidence" value="ECO:0007669"/>
    <property type="project" value="TreeGrafter"/>
</dbReference>
<dbReference type="RefSeq" id="WP_170111392.1">
    <property type="nucleotide sequence ID" value="NZ_OY782574.1"/>
</dbReference>
<reference evidence="12 13" key="1">
    <citation type="submission" date="2018-04" db="EMBL/GenBank/DDBJ databases">
        <title>Genomic Encyclopedia of Archaeal and Bacterial Type Strains, Phase II (KMG-II): from individual species to whole genera.</title>
        <authorList>
            <person name="Goeker M."/>
        </authorList>
    </citation>
    <scope>NUCLEOTIDE SEQUENCE [LARGE SCALE GENOMIC DNA]</scope>
    <source>
        <strain evidence="12 13">DSM 28823</strain>
    </source>
</reference>
<proteinExistence type="inferred from homology"/>
<feature type="domain" description="Outer membrane protein beta-barrel" evidence="11">
    <location>
        <begin position="404"/>
        <end position="806"/>
    </location>
</feature>
<evidence type="ECO:0000256" key="6">
    <source>
        <dbReference type="ARBA" id="ARBA00023136"/>
    </source>
</evidence>
<dbReference type="PROSITE" id="PS52016">
    <property type="entry name" value="TONB_DEPENDENT_REC_3"/>
    <property type="match status" value="1"/>
</dbReference>
<dbReference type="Gene3D" id="2.40.170.20">
    <property type="entry name" value="TonB-dependent receptor, beta-barrel domain"/>
    <property type="match status" value="1"/>
</dbReference>
<gene>
    <name evidence="12" type="ORF">C8N47_11421</name>
</gene>
<dbReference type="InterPro" id="IPR037066">
    <property type="entry name" value="Plug_dom_sf"/>
</dbReference>
<evidence type="ECO:0000259" key="10">
    <source>
        <dbReference type="Pfam" id="PF07715"/>
    </source>
</evidence>
<feature type="domain" description="TonB-dependent receptor plug" evidence="10">
    <location>
        <begin position="153"/>
        <end position="238"/>
    </location>
</feature>
<evidence type="ECO:0000313" key="13">
    <source>
        <dbReference type="Proteomes" id="UP000243525"/>
    </source>
</evidence>
<evidence type="ECO:0000256" key="4">
    <source>
        <dbReference type="ARBA" id="ARBA00022692"/>
    </source>
</evidence>
<keyword evidence="12" id="KW-0675">Receptor</keyword>
<dbReference type="GO" id="GO:0009279">
    <property type="term" value="C:cell outer membrane"/>
    <property type="evidence" value="ECO:0007669"/>
    <property type="project" value="UniProtKB-SubCell"/>
</dbReference>
<keyword evidence="2 8" id="KW-0813">Transport</keyword>
<dbReference type="Pfam" id="PF14905">
    <property type="entry name" value="OMP_b-brl_3"/>
    <property type="match status" value="1"/>
</dbReference>
<keyword evidence="13" id="KW-1185">Reference proteome</keyword>
<dbReference type="SUPFAM" id="SSF56935">
    <property type="entry name" value="Porins"/>
    <property type="match status" value="1"/>
</dbReference>
<dbReference type="Proteomes" id="UP000243525">
    <property type="component" value="Unassembled WGS sequence"/>
</dbReference>
<name>A0A2T5BZH6_9BACT</name>
<keyword evidence="6 8" id="KW-0472">Membrane</keyword>
<organism evidence="12 13">
    <name type="scientific">Mangrovibacterium marinum</name>
    <dbReference type="NCBI Taxonomy" id="1639118"/>
    <lineage>
        <taxon>Bacteria</taxon>
        <taxon>Pseudomonadati</taxon>
        <taxon>Bacteroidota</taxon>
        <taxon>Bacteroidia</taxon>
        <taxon>Marinilabiliales</taxon>
        <taxon>Prolixibacteraceae</taxon>
        <taxon>Mangrovibacterium</taxon>
    </lineage>
</organism>
<dbReference type="SUPFAM" id="SSF49464">
    <property type="entry name" value="Carboxypeptidase regulatory domain-like"/>
    <property type="match status" value="1"/>
</dbReference>
<dbReference type="Pfam" id="PF07715">
    <property type="entry name" value="Plug"/>
    <property type="match status" value="1"/>
</dbReference>
<dbReference type="AlphaFoldDB" id="A0A2T5BZH6"/>
<evidence type="ECO:0000256" key="1">
    <source>
        <dbReference type="ARBA" id="ARBA00004571"/>
    </source>
</evidence>
<comment type="similarity">
    <text evidence="8">Belongs to the TonB-dependent receptor family.</text>
</comment>
<dbReference type="InterPro" id="IPR041700">
    <property type="entry name" value="OMP_b-brl_3"/>
</dbReference>
<dbReference type="InterPro" id="IPR008969">
    <property type="entry name" value="CarboxyPept-like_regulatory"/>
</dbReference>